<gene>
    <name evidence="2" type="ORF">N7468_003996</name>
</gene>
<dbReference type="RefSeq" id="XP_058332296.1">
    <property type="nucleotide sequence ID" value="XM_058473293.1"/>
</dbReference>
<organism evidence="2 3">
    <name type="scientific">Penicillium chermesinum</name>
    <dbReference type="NCBI Taxonomy" id="63820"/>
    <lineage>
        <taxon>Eukaryota</taxon>
        <taxon>Fungi</taxon>
        <taxon>Dikarya</taxon>
        <taxon>Ascomycota</taxon>
        <taxon>Pezizomycotina</taxon>
        <taxon>Eurotiomycetes</taxon>
        <taxon>Eurotiomycetidae</taxon>
        <taxon>Eurotiales</taxon>
        <taxon>Aspergillaceae</taxon>
        <taxon>Penicillium</taxon>
    </lineage>
</organism>
<reference evidence="2" key="2">
    <citation type="journal article" date="2023" name="IMA Fungus">
        <title>Comparative genomic study of the Penicillium genus elucidates a diverse pangenome and 15 lateral gene transfer events.</title>
        <authorList>
            <person name="Petersen C."/>
            <person name="Sorensen T."/>
            <person name="Nielsen M.R."/>
            <person name="Sondergaard T.E."/>
            <person name="Sorensen J.L."/>
            <person name="Fitzpatrick D.A."/>
            <person name="Frisvad J.C."/>
            <person name="Nielsen K.L."/>
        </authorList>
    </citation>
    <scope>NUCLEOTIDE SEQUENCE</scope>
    <source>
        <strain evidence="2">IBT 19713</strain>
    </source>
</reference>
<dbReference type="AlphaFoldDB" id="A0A9W9TSC0"/>
<comment type="caution">
    <text evidence="2">The sequence shown here is derived from an EMBL/GenBank/DDBJ whole genome shotgun (WGS) entry which is preliminary data.</text>
</comment>
<sequence length="67" mass="7872">MVIEHTICDRGFPGSGSLAWVNLRKLEDPRFRRSTVDVVWWDARQQSSSMSNENSEFDKFKFSKTYP</sequence>
<evidence type="ECO:0000256" key="1">
    <source>
        <dbReference type="SAM" id="MobiDB-lite"/>
    </source>
</evidence>
<name>A0A9W9TSC0_9EURO</name>
<keyword evidence="3" id="KW-1185">Reference proteome</keyword>
<feature type="compositionally biased region" description="Low complexity" evidence="1">
    <location>
        <begin position="45"/>
        <end position="54"/>
    </location>
</feature>
<dbReference type="EMBL" id="JAPQKS010000003">
    <property type="protein sequence ID" value="KAJ5239377.1"/>
    <property type="molecule type" value="Genomic_DNA"/>
</dbReference>
<evidence type="ECO:0000313" key="2">
    <source>
        <dbReference type="EMBL" id="KAJ5239377.1"/>
    </source>
</evidence>
<accession>A0A9W9TSC0</accession>
<feature type="region of interest" description="Disordered" evidence="1">
    <location>
        <begin position="45"/>
        <end position="67"/>
    </location>
</feature>
<reference evidence="2" key="1">
    <citation type="submission" date="2022-11" db="EMBL/GenBank/DDBJ databases">
        <authorList>
            <person name="Petersen C."/>
        </authorList>
    </citation>
    <scope>NUCLEOTIDE SEQUENCE</scope>
    <source>
        <strain evidence="2">IBT 19713</strain>
    </source>
</reference>
<evidence type="ECO:0000313" key="3">
    <source>
        <dbReference type="Proteomes" id="UP001150941"/>
    </source>
</evidence>
<dbReference type="Proteomes" id="UP001150941">
    <property type="component" value="Unassembled WGS sequence"/>
</dbReference>
<protein>
    <submittedName>
        <fullName evidence="2">Uncharacterized protein</fullName>
    </submittedName>
</protein>
<dbReference type="GeneID" id="83200596"/>
<proteinExistence type="predicted"/>